<dbReference type="AlphaFoldDB" id="A0A507FMV6"/>
<evidence type="ECO:0000313" key="19">
    <source>
        <dbReference type="Proteomes" id="UP000320333"/>
    </source>
</evidence>
<evidence type="ECO:0000256" key="3">
    <source>
        <dbReference type="ARBA" id="ARBA00004673"/>
    </source>
</evidence>
<evidence type="ECO:0000256" key="5">
    <source>
        <dbReference type="ARBA" id="ARBA00010170"/>
    </source>
</evidence>
<evidence type="ECO:0000256" key="2">
    <source>
        <dbReference type="ARBA" id="ARBA00004443"/>
    </source>
</evidence>
<keyword evidence="8" id="KW-0479">Metal-binding</keyword>
<proteinExistence type="inferred from homology"/>
<evidence type="ECO:0000256" key="7">
    <source>
        <dbReference type="ARBA" id="ARBA00022692"/>
    </source>
</evidence>
<evidence type="ECO:0000256" key="4">
    <source>
        <dbReference type="ARBA" id="ARBA00007972"/>
    </source>
</evidence>
<feature type="transmembrane region" description="Helical" evidence="16">
    <location>
        <begin position="340"/>
        <end position="362"/>
    </location>
</feature>
<evidence type="ECO:0000256" key="8">
    <source>
        <dbReference type="ARBA" id="ARBA00022723"/>
    </source>
</evidence>
<dbReference type="GO" id="GO:0005743">
    <property type="term" value="C:mitochondrial inner membrane"/>
    <property type="evidence" value="ECO:0007669"/>
    <property type="project" value="UniProtKB-SubCell"/>
</dbReference>
<feature type="transmembrane region" description="Helical" evidence="16">
    <location>
        <begin position="507"/>
        <end position="527"/>
    </location>
</feature>
<feature type="transmembrane region" description="Helical" evidence="16">
    <location>
        <begin position="202"/>
        <end position="221"/>
    </location>
</feature>
<feature type="region of interest" description="Disordered" evidence="15">
    <location>
        <begin position="975"/>
        <end position="997"/>
    </location>
</feature>
<dbReference type="EMBL" id="QEAP01000032">
    <property type="protein sequence ID" value="TPX76955.1"/>
    <property type="molecule type" value="Genomic_DNA"/>
</dbReference>
<name>A0A507FMV6_9FUNG</name>
<keyword evidence="19" id="KW-1185">Reference proteome</keyword>
<keyword evidence="11 16" id="KW-1133">Transmembrane helix</keyword>
<gene>
    <name evidence="18" type="ORF">CcCBS67573_g01805</name>
</gene>
<reference evidence="18 19" key="1">
    <citation type="journal article" date="2019" name="Sci. Rep.">
        <title>Comparative genomics of chytrid fungi reveal insights into the obligate biotrophic and pathogenic lifestyle of Synchytrium endobioticum.</title>
        <authorList>
            <person name="van de Vossenberg B.T.L.H."/>
            <person name="Warris S."/>
            <person name="Nguyen H.D.T."/>
            <person name="van Gent-Pelzer M.P.E."/>
            <person name="Joly D.L."/>
            <person name="van de Geest H.C."/>
            <person name="Bonants P.J.M."/>
            <person name="Smith D.S."/>
            <person name="Levesque C.A."/>
            <person name="van der Lee T.A.J."/>
        </authorList>
    </citation>
    <scope>NUCLEOTIDE SEQUENCE [LARGE SCALE GENOMIC DNA]</scope>
    <source>
        <strain evidence="18 19">CBS 675.73</strain>
    </source>
</reference>
<comment type="pathway">
    <text evidence="3">Energy metabolism; oxidative phosphorylation.</text>
</comment>
<dbReference type="Gene3D" id="1.25.40.40">
    <property type="entry name" value="Cytochrome c oxidase, subunit Va/VI"/>
    <property type="match status" value="1"/>
</dbReference>
<feature type="transmembrane region" description="Helical" evidence="16">
    <location>
        <begin position="76"/>
        <end position="98"/>
    </location>
</feature>
<dbReference type="InterPro" id="IPR039797">
    <property type="entry name" value="Pecanex"/>
</dbReference>
<evidence type="ECO:0000256" key="12">
    <source>
        <dbReference type="ARBA" id="ARBA00023004"/>
    </source>
</evidence>
<evidence type="ECO:0000259" key="17">
    <source>
        <dbReference type="Pfam" id="PF05041"/>
    </source>
</evidence>
<evidence type="ECO:0000256" key="10">
    <source>
        <dbReference type="ARBA" id="ARBA00022946"/>
    </source>
</evidence>
<comment type="caution">
    <text evidence="18">The sequence shown here is derived from an EMBL/GenBank/DDBJ whole genome shotgun (WGS) entry which is preliminary data.</text>
</comment>
<evidence type="ECO:0000256" key="13">
    <source>
        <dbReference type="ARBA" id="ARBA00023128"/>
    </source>
</evidence>
<feature type="transmembrane region" description="Helical" evidence="16">
    <location>
        <begin position="265"/>
        <end position="293"/>
    </location>
</feature>
<dbReference type="InterPro" id="IPR003204">
    <property type="entry name" value="Cyt_c_oxidase_su5A/6"/>
</dbReference>
<evidence type="ECO:0000256" key="9">
    <source>
        <dbReference type="ARBA" id="ARBA00022792"/>
    </source>
</evidence>
<keyword evidence="13" id="KW-0496">Mitochondrion</keyword>
<dbReference type="SUPFAM" id="SSF48479">
    <property type="entry name" value="Cytochrome c oxidase subunit E"/>
    <property type="match status" value="1"/>
</dbReference>
<organism evidence="18 19">
    <name type="scientific">Chytriomyces confervae</name>
    <dbReference type="NCBI Taxonomy" id="246404"/>
    <lineage>
        <taxon>Eukaryota</taxon>
        <taxon>Fungi</taxon>
        <taxon>Fungi incertae sedis</taxon>
        <taxon>Chytridiomycota</taxon>
        <taxon>Chytridiomycota incertae sedis</taxon>
        <taxon>Chytridiomycetes</taxon>
        <taxon>Chytridiales</taxon>
        <taxon>Chytriomycetaceae</taxon>
        <taxon>Chytriomyces</taxon>
    </lineage>
</organism>
<dbReference type="InterPro" id="IPR007735">
    <property type="entry name" value="Pecanex_C"/>
</dbReference>
<feature type="transmembrane region" description="Helical" evidence="16">
    <location>
        <begin position="176"/>
        <end position="196"/>
    </location>
</feature>
<feature type="domain" description="Pecanex C-terminal" evidence="17">
    <location>
        <begin position="1038"/>
        <end position="1117"/>
    </location>
</feature>
<evidence type="ECO:0000256" key="1">
    <source>
        <dbReference type="ARBA" id="ARBA00004141"/>
    </source>
</evidence>
<comment type="subcellular location">
    <subcellularLocation>
        <location evidence="1">Membrane</location>
        <topology evidence="1">Multi-pass membrane protein</topology>
    </subcellularLocation>
    <subcellularLocation>
        <location evidence="2">Mitochondrion inner membrane</location>
        <topology evidence="2">Peripheral membrane protein</topology>
        <orientation evidence="2">Matrix side</orientation>
    </subcellularLocation>
</comment>
<evidence type="ECO:0000256" key="14">
    <source>
        <dbReference type="ARBA" id="ARBA00023136"/>
    </source>
</evidence>
<sequence length="1246" mass="137911">MGAPVINDYKKPVAITRIFSSFTGGVLQNALFTSRSESDGAGLFVGTLLSLLLFLLPAIIASSLGASYEASGNSSIVWVVLVAGGVQSFLALTTRILFERTTRSRTRSVFPFTRKFRKQESENDFDEFETDSSESIDSNAAISVVLVHNGSWFSATGWKSVVKWTLPSFPAKEPRALSAMKILCSGVIVSLSAVGIPIGSQPITLVVFAYFSVCTCVWSLTSGNTVDPNTYFSDDEFEIDSFTRAFYCIVLLSALSISASPTTDFFILICLALLPFLIASGVLPSLRIFVAWLLETTQTLLLGGPASTTFSRLLLMLPLSFLSGPVPIYLALRFSATSPFTGFVASGVLTCITSSKLSIYVLRIGNQTLRMNSKTVLLAALARYVEAVQIAEGSLRGIQGLLGCFLAVQFLGRPHIFASIVNPCKMLSQRMGLSKTARTSARRLHLWILRAVYGLAPFALLSHAISTAVVLMKSVEAKTEGSFFLSTDEGNLFLFAVLYARVLRRCWISPITCAWDIIVWGVVSNAYAGDQGGVALMSRSSVDALDWALGVFLVGWCRCVLNRVLSGWSVYLLSISSFVSDAKLRTDAWVLHFAVSLIVSPVGIIVSSVLDAPLMPLLGLPIYWVGFLRPLRGWWAWNGTYPTYCQAFSSTNLHLLLPMKTKDATAMPQPVSELYHHLTPRILAQLSRTTYLYPAHLIPADFPSAEPLLVRMDSKILFIRVVETWHDGLEVVVTGLEMRGTSCHETERLVVEEVVEADDEGKFLTSGVSLLEPLGTVSVKTYSDSSAMVTGVLDHPDTLAQMPALFMKCLVYVVSREHHRIAGHTEIDAAPVSDERISCIWNQYPFKWHQFLRSLKSNVRIAKDADEDAMKAAILGYSVLLGIGPTGKMGQPLTVPMMSSLYSGRVSDATDLPLRSWFNNKAQTSLKHATLSAWKMAVRIMWQDQVDGGDTFGVDQELLGYLDDMSENWHLCSHDTDSNHAETNKSKHTQEKEMSWPQAVERQVPNVFIFGVAKKDEDLTTREGAETRTNQKRGFEPQRVTVRILSIQQDGCACQVARMNHVLMRGIWANLAYELLHLTNDDDERYSIQAHKKLLRNLIIQSADPPLGYPAYLSSGTVELTRNYSAGLDPSSKKDYDAYVQEWSTHFATCADDFELERGLNQIFAQDWAPSVELVGEALKAARRMDTFATTVRILEALEHKVHKKEQYQQYLKVLEPLMSELGVVDKHALGDFKAVRQKVWWADAN</sequence>
<keyword evidence="9" id="KW-0999">Mitochondrion inner membrane</keyword>
<evidence type="ECO:0000256" key="6">
    <source>
        <dbReference type="ARBA" id="ARBA00022617"/>
    </source>
</evidence>
<feature type="transmembrane region" description="Helical" evidence="16">
    <location>
        <begin position="483"/>
        <end position="500"/>
    </location>
</feature>
<keyword evidence="7 16" id="KW-0812">Transmembrane</keyword>
<dbReference type="UniPathway" id="UPA00705"/>
<evidence type="ECO:0000256" key="11">
    <source>
        <dbReference type="ARBA" id="ARBA00022989"/>
    </source>
</evidence>
<dbReference type="GO" id="GO:0046872">
    <property type="term" value="F:metal ion binding"/>
    <property type="evidence" value="ECO:0007669"/>
    <property type="project" value="UniProtKB-KW"/>
</dbReference>
<comment type="similarity">
    <text evidence="5">Belongs to the pecanex family.</text>
</comment>
<feature type="compositionally biased region" description="Basic and acidic residues" evidence="15">
    <location>
        <begin position="975"/>
        <end position="994"/>
    </location>
</feature>
<keyword evidence="12" id="KW-0408">Iron</keyword>
<dbReference type="Proteomes" id="UP000320333">
    <property type="component" value="Unassembled WGS sequence"/>
</dbReference>
<feature type="transmembrane region" description="Helical" evidence="16">
    <location>
        <begin position="589"/>
        <end position="610"/>
    </location>
</feature>
<evidence type="ECO:0000256" key="16">
    <source>
        <dbReference type="SAM" id="Phobius"/>
    </source>
</evidence>
<dbReference type="PANTHER" id="PTHR12372:SF6">
    <property type="entry name" value="PECANEX-LIKE PROTEIN 4"/>
    <property type="match status" value="1"/>
</dbReference>
<dbReference type="Pfam" id="PF05041">
    <property type="entry name" value="Pecanex_C"/>
    <property type="match status" value="1"/>
</dbReference>
<keyword evidence="6" id="KW-0349">Heme</keyword>
<dbReference type="GO" id="GO:0045277">
    <property type="term" value="C:respiratory chain complex IV"/>
    <property type="evidence" value="ECO:0007669"/>
    <property type="project" value="InterPro"/>
</dbReference>
<evidence type="ECO:0000313" key="18">
    <source>
        <dbReference type="EMBL" id="TPX76955.1"/>
    </source>
</evidence>
<feature type="transmembrane region" description="Helical" evidence="16">
    <location>
        <begin position="313"/>
        <end position="334"/>
    </location>
</feature>
<dbReference type="OrthoDB" id="10037631at2759"/>
<keyword evidence="10" id="KW-0809">Transit peptide</keyword>
<feature type="transmembrane region" description="Helical" evidence="16">
    <location>
        <begin position="447"/>
        <end position="471"/>
    </location>
</feature>
<protein>
    <recommendedName>
        <fullName evidence="17">Pecanex C-terminal domain-containing protein</fullName>
    </recommendedName>
</protein>
<dbReference type="Pfam" id="PF02284">
    <property type="entry name" value="COX5A"/>
    <property type="match status" value="1"/>
</dbReference>
<dbReference type="PANTHER" id="PTHR12372">
    <property type="entry name" value="PECANEX"/>
    <property type="match status" value="1"/>
</dbReference>
<dbReference type="GO" id="GO:0006123">
    <property type="term" value="P:mitochondrial electron transport, cytochrome c to oxygen"/>
    <property type="evidence" value="ECO:0007669"/>
    <property type="project" value="InterPro"/>
</dbReference>
<accession>A0A507FMV6</accession>
<feature type="transmembrane region" description="Helical" evidence="16">
    <location>
        <begin position="41"/>
        <end position="64"/>
    </location>
</feature>
<dbReference type="InterPro" id="IPR036545">
    <property type="entry name" value="Cyt_c_oxidase_su5A/6_sf"/>
</dbReference>
<comment type="similarity">
    <text evidence="4">Belongs to the cytochrome c oxidase subunit 5A family.</text>
</comment>
<feature type="transmembrane region" description="Helical" evidence="16">
    <location>
        <begin position="547"/>
        <end position="568"/>
    </location>
</feature>
<feature type="transmembrane region" description="Helical" evidence="16">
    <location>
        <begin position="242"/>
        <end position="259"/>
    </location>
</feature>
<evidence type="ECO:0000256" key="15">
    <source>
        <dbReference type="SAM" id="MobiDB-lite"/>
    </source>
</evidence>
<keyword evidence="14 16" id="KW-0472">Membrane</keyword>